<dbReference type="InterPro" id="IPR023981">
    <property type="entry name" value="MftF"/>
</dbReference>
<name>A0A3D9ZR40_9ACTN</name>
<dbReference type="CDD" id="cd00761">
    <property type="entry name" value="Glyco_tranf_GTA_type"/>
    <property type="match status" value="1"/>
</dbReference>
<keyword evidence="4 6" id="KW-0808">Transferase</keyword>
<reference evidence="6 7" key="1">
    <citation type="submission" date="2018-08" db="EMBL/GenBank/DDBJ databases">
        <title>Sequencing the genomes of 1000 actinobacteria strains.</title>
        <authorList>
            <person name="Klenk H.-P."/>
        </authorList>
    </citation>
    <scope>NUCLEOTIDE SEQUENCE [LARGE SCALE GENOMIC DNA]</scope>
    <source>
        <strain evidence="6 7">DSM 44099</strain>
    </source>
</reference>
<evidence type="ECO:0000256" key="1">
    <source>
        <dbReference type="ARBA" id="ARBA00004776"/>
    </source>
</evidence>
<keyword evidence="7" id="KW-1185">Reference proteome</keyword>
<evidence type="ECO:0000313" key="6">
    <source>
        <dbReference type="EMBL" id="REF99858.1"/>
    </source>
</evidence>
<comment type="caution">
    <text evidence="6">The sequence shown here is derived from an EMBL/GenBank/DDBJ whole genome shotgun (WGS) entry which is preliminary data.</text>
</comment>
<dbReference type="Gene3D" id="3.90.550.10">
    <property type="entry name" value="Spore Coat Polysaccharide Biosynthesis Protein SpsA, Chain A"/>
    <property type="match status" value="1"/>
</dbReference>
<comment type="similarity">
    <text evidence="2">Belongs to the glycosyltransferase 2 family.</text>
</comment>
<dbReference type="AlphaFoldDB" id="A0A3D9ZR40"/>
<evidence type="ECO:0000256" key="3">
    <source>
        <dbReference type="ARBA" id="ARBA00022676"/>
    </source>
</evidence>
<dbReference type="Pfam" id="PF00535">
    <property type="entry name" value="Glycos_transf_2"/>
    <property type="match status" value="1"/>
</dbReference>
<evidence type="ECO:0000259" key="5">
    <source>
        <dbReference type="Pfam" id="PF00535"/>
    </source>
</evidence>
<dbReference type="EMBL" id="QUMQ01000001">
    <property type="protein sequence ID" value="REF99858.1"/>
    <property type="molecule type" value="Genomic_DNA"/>
</dbReference>
<dbReference type="GO" id="GO:0016757">
    <property type="term" value="F:glycosyltransferase activity"/>
    <property type="evidence" value="ECO:0007669"/>
    <property type="project" value="UniProtKB-KW"/>
</dbReference>
<dbReference type="InterPro" id="IPR029044">
    <property type="entry name" value="Nucleotide-diphossugar_trans"/>
</dbReference>
<dbReference type="SUPFAM" id="SSF53448">
    <property type="entry name" value="Nucleotide-diphospho-sugar transferases"/>
    <property type="match status" value="1"/>
</dbReference>
<gene>
    <name evidence="6" type="ORF">DFJ67_5902</name>
</gene>
<proteinExistence type="inferred from homology"/>
<evidence type="ECO:0000256" key="4">
    <source>
        <dbReference type="ARBA" id="ARBA00022679"/>
    </source>
</evidence>
<sequence>MTAPPLPAGFGVRLDPWTMRREGGVLLGGTPFQIVRLSPAHLSLVDSWQAGSLVGEDDGGLARALVAAGLAQPVPPSSPAAAGLVQPVSPSSQAAGVLASPALHSAGARPAVSVVVPVKDRPVALARLLRAIRDCAATDPVHEIIVVDDGSADPGAHASVAEAAGARLVRRPVCGRAAAARNDGAAAASGEVLAFIDSDCVPRPGWLAVLLPHFADPLVAAVAPRIVAHGTRSPGWLGAYESARSPLDRGPLPGRVVPGGRVPFVPTAALLVRAAAFGEGFDTRLVGGEDVDFVWRLTAGGAHVRYEPGGEVAHEHRTTFREFVARRVYYGRTAAPLARRHPGAARPLAVSPWTAAAWAAVALRRPLLGAAITGVATGLLAHDLRGVLPDPADDAITLAGGGTLRAGEVVADAAVRAWWPLAVAAFVGVPRLRPAIAAAAVVPALLEWRRERPPLGPLQWLAARRLDDAAYGWGVWTGSLDEGLFDALRPDLGWHLRIIDSDELFG</sequence>
<dbReference type="Proteomes" id="UP000256913">
    <property type="component" value="Unassembled WGS sequence"/>
</dbReference>
<evidence type="ECO:0000256" key="2">
    <source>
        <dbReference type="ARBA" id="ARBA00006739"/>
    </source>
</evidence>
<protein>
    <submittedName>
        <fullName evidence="6">Mycofactocin system glycosyltransferase</fullName>
    </submittedName>
</protein>
<dbReference type="NCBIfam" id="TIGR03965">
    <property type="entry name" value="mycofact_glyco"/>
    <property type="match status" value="1"/>
</dbReference>
<dbReference type="RefSeq" id="WP_170216041.1">
    <property type="nucleotide sequence ID" value="NZ_BONB01000079.1"/>
</dbReference>
<feature type="domain" description="Glycosyltransferase 2-like" evidence="5">
    <location>
        <begin position="113"/>
        <end position="257"/>
    </location>
</feature>
<evidence type="ECO:0000313" key="7">
    <source>
        <dbReference type="Proteomes" id="UP000256913"/>
    </source>
</evidence>
<dbReference type="PANTHER" id="PTHR43179">
    <property type="entry name" value="RHAMNOSYLTRANSFERASE WBBL"/>
    <property type="match status" value="1"/>
</dbReference>
<comment type="pathway">
    <text evidence="1">Cell wall biogenesis; cell wall polysaccharide biosynthesis.</text>
</comment>
<keyword evidence="3" id="KW-0328">Glycosyltransferase</keyword>
<dbReference type="PANTHER" id="PTHR43179:SF12">
    <property type="entry name" value="GALACTOFURANOSYLTRANSFERASE GLFT2"/>
    <property type="match status" value="1"/>
</dbReference>
<dbReference type="InterPro" id="IPR001173">
    <property type="entry name" value="Glyco_trans_2-like"/>
</dbReference>
<organism evidence="6 7">
    <name type="scientific">Asanoa ferruginea</name>
    <dbReference type="NCBI Taxonomy" id="53367"/>
    <lineage>
        <taxon>Bacteria</taxon>
        <taxon>Bacillati</taxon>
        <taxon>Actinomycetota</taxon>
        <taxon>Actinomycetes</taxon>
        <taxon>Micromonosporales</taxon>
        <taxon>Micromonosporaceae</taxon>
        <taxon>Asanoa</taxon>
    </lineage>
</organism>
<accession>A0A3D9ZR40</accession>